<dbReference type="EMBL" id="CM042014">
    <property type="protein sequence ID" value="KAI3723574.1"/>
    <property type="molecule type" value="Genomic_DNA"/>
</dbReference>
<reference evidence="1 2" key="2">
    <citation type="journal article" date="2022" name="Mol. Ecol. Resour.">
        <title>The genomes of chicory, endive, great burdock and yacon provide insights into Asteraceae paleo-polyploidization history and plant inulin production.</title>
        <authorList>
            <person name="Fan W."/>
            <person name="Wang S."/>
            <person name="Wang H."/>
            <person name="Wang A."/>
            <person name="Jiang F."/>
            <person name="Liu H."/>
            <person name="Zhao H."/>
            <person name="Xu D."/>
            <person name="Zhang Y."/>
        </authorList>
    </citation>
    <scope>NUCLEOTIDE SEQUENCE [LARGE SCALE GENOMIC DNA]</scope>
    <source>
        <strain evidence="2">cv. Punajuju</strain>
        <tissue evidence="1">Leaves</tissue>
    </source>
</reference>
<protein>
    <submittedName>
        <fullName evidence="1">Uncharacterized protein</fullName>
    </submittedName>
</protein>
<reference evidence="2" key="1">
    <citation type="journal article" date="2022" name="Mol. Ecol. Resour.">
        <title>The genomes of chicory, endive, great burdock and yacon provide insights into Asteraceae palaeo-polyploidization history and plant inulin production.</title>
        <authorList>
            <person name="Fan W."/>
            <person name="Wang S."/>
            <person name="Wang H."/>
            <person name="Wang A."/>
            <person name="Jiang F."/>
            <person name="Liu H."/>
            <person name="Zhao H."/>
            <person name="Xu D."/>
            <person name="Zhang Y."/>
        </authorList>
    </citation>
    <scope>NUCLEOTIDE SEQUENCE [LARGE SCALE GENOMIC DNA]</scope>
    <source>
        <strain evidence="2">cv. Punajuju</strain>
    </source>
</reference>
<keyword evidence="2" id="KW-1185">Reference proteome</keyword>
<name>A0ACB9BNH3_CICIN</name>
<evidence type="ECO:0000313" key="1">
    <source>
        <dbReference type="EMBL" id="KAI3723574.1"/>
    </source>
</evidence>
<dbReference type="Proteomes" id="UP001055811">
    <property type="component" value="Linkage Group LG06"/>
</dbReference>
<comment type="caution">
    <text evidence="1">The sequence shown here is derived from an EMBL/GenBank/DDBJ whole genome shotgun (WGS) entry which is preliminary data.</text>
</comment>
<evidence type="ECO:0000313" key="2">
    <source>
        <dbReference type="Proteomes" id="UP001055811"/>
    </source>
</evidence>
<proteinExistence type="predicted"/>
<accession>A0ACB9BNH3</accession>
<gene>
    <name evidence="1" type="ORF">L2E82_35252</name>
</gene>
<organism evidence="1 2">
    <name type="scientific">Cichorium intybus</name>
    <name type="common">Chicory</name>
    <dbReference type="NCBI Taxonomy" id="13427"/>
    <lineage>
        <taxon>Eukaryota</taxon>
        <taxon>Viridiplantae</taxon>
        <taxon>Streptophyta</taxon>
        <taxon>Embryophyta</taxon>
        <taxon>Tracheophyta</taxon>
        <taxon>Spermatophyta</taxon>
        <taxon>Magnoliopsida</taxon>
        <taxon>eudicotyledons</taxon>
        <taxon>Gunneridae</taxon>
        <taxon>Pentapetalae</taxon>
        <taxon>asterids</taxon>
        <taxon>campanulids</taxon>
        <taxon>Asterales</taxon>
        <taxon>Asteraceae</taxon>
        <taxon>Cichorioideae</taxon>
        <taxon>Cichorieae</taxon>
        <taxon>Cichoriinae</taxon>
        <taxon>Cichorium</taxon>
    </lineage>
</organism>
<sequence>MAPSYVSVCFQHNRLRYSRRSPLTVIDKPKRGGSVWFQQNLHQCCRRQPPIAMAQPKWGPQSAECVDLPQTMTPSYVSVCFQHNRLRYSRRSPLTAINKPKSVAPSGFNKIFTNVAGVSLQQQWLNQNGGLSRLVYDIWKNDDGMCFDVDNNLCKDEGIYKLPEFCGVRMAVVE</sequence>